<keyword evidence="3" id="KW-1185">Reference proteome</keyword>
<feature type="compositionally biased region" description="Basic and acidic residues" evidence="1">
    <location>
        <begin position="373"/>
        <end position="399"/>
    </location>
</feature>
<dbReference type="PANTHER" id="PTHR33087">
    <property type="entry name" value="OS07G0539200 PROTEIN"/>
    <property type="match status" value="1"/>
</dbReference>
<evidence type="ECO:0008006" key="4">
    <source>
        <dbReference type="Google" id="ProtNLM"/>
    </source>
</evidence>
<organism evidence="2 3">
    <name type="scientific">Miscanthus lutarioriparius</name>
    <dbReference type="NCBI Taxonomy" id="422564"/>
    <lineage>
        <taxon>Eukaryota</taxon>
        <taxon>Viridiplantae</taxon>
        <taxon>Streptophyta</taxon>
        <taxon>Embryophyta</taxon>
        <taxon>Tracheophyta</taxon>
        <taxon>Spermatophyta</taxon>
        <taxon>Magnoliopsida</taxon>
        <taxon>Liliopsida</taxon>
        <taxon>Poales</taxon>
        <taxon>Poaceae</taxon>
        <taxon>PACMAD clade</taxon>
        <taxon>Panicoideae</taxon>
        <taxon>Andropogonodae</taxon>
        <taxon>Andropogoneae</taxon>
        <taxon>Saccharinae</taxon>
        <taxon>Miscanthus</taxon>
    </lineage>
</organism>
<dbReference type="PANTHER" id="PTHR33087:SF21">
    <property type="entry name" value="OS03G0782100 PROTEIN"/>
    <property type="match status" value="1"/>
</dbReference>
<sequence length="454" mass="51062">MAHSTPSTTQVTSARHLHSDDLHGRMRAAADCRDPVRCFSCGHWGHKSFVCMRRHSSSRKQAPTPKTAPPPLDDTNFPPLSAAAMARLGDPTVRPLDTCAVAFSVDNMDQELDRLSMHGMVAWLGGNRPVVEPEVIKRAICHQFPVHSEDVIVVRHAPEDFFIDFKHRHHHDEAVAQGTFPYRNLDIHTRSWQLVTHGDICDLKFRVRRCLEGILLNAWNESIAKRAVARACDLDYIEKSSLDCTDTRALCVWAWTHNPSDIPKVTWLTLSCRKVESHSAQPVRGRRGLTFRVLVHFDLVEDPPGRDGWAAAPRVYMWDYGVVDGERTPRDRHDPPPADFCGGHRDDDDDRRGRRERQGDNWYLRLAHSLSRAPKDHERERSESRHGGRWHRSPEDGGRRRPLHDVAPCHGACHSAPSDTAGHGVSLSAPSDATGRGADTWSRHLLAKPADSGC</sequence>
<dbReference type="EMBL" id="CAJGYO010000004">
    <property type="protein sequence ID" value="CAD6227068.1"/>
    <property type="molecule type" value="Genomic_DNA"/>
</dbReference>
<dbReference type="Proteomes" id="UP000604825">
    <property type="component" value="Unassembled WGS sequence"/>
</dbReference>
<name>A0A811NLU9_9POAL</name>
<proteinExistence type="predicted"/>
<evidence type="ECO:0000313" key="3">
    <source>
        <dbReference type="Proteomes" id="UP000604825"/>
    </source>
</evidence>
<dbReference type="AlphaFoldDB" id="A0A811NLU9"/>
<gene>
    <name evidence="2" type="ORF">NCGR_LOCUS18711</name>
</gene>
<dbReference type="InterPro" id="IPR053253">
    <property type="entry name" value="Sex_diff_modulator"/>
</dbReference>
<reference evidence="2" key="1">
    <citation type="submission" date="2020-10" db="EMBL/GenBank/DDBJ databases">
        <authorList>
            <person name="Han B."/>
            <person name="Lu T."/>
            <person name="Zhao Q."/>
            <person name="Huang X."/>
            <person name="Zhao Y."/>
        </authorList>
    </citation>
    <scope>NUCLEOTIDE SEQUENCE</scope>
</reference>
<dbReference type="OrthoDB" id="682567at2759"/>
<comment type="caution">
    <text evidence="2">The sequence shown here is derived from an EMBL/GenBank/DDBJ whole genome shotgun (WGS) entry which is preliminary data.</text>
</comment>
<feature type="compositionally biased region" description="Basic and acidic residues" evidence="1">
    <location>
        <begin position="326"/>
        <end position="359"/>
    </location>
</feature>
<evidence type="ECO:0000256" key="1">
    <source>
        <dbReference type="SAM" id="MobiDB-lite"/>
    </source>
</evidence>
<feature type="region of interest" description="Disordered" evidence="1">
    <location>
        <begin position="326"/>
        <end position="454"/>
    </location>
</feature>
<accession>A0A811NLU9</accession>
<evidence type="ECO:0000313" key="2">
    <source>
        <dbReference type="EMBL" id="CAD6227068.1"/>
    </source>
</evidence>
<feature type="region of interest" description="Disordered" evidence="1">
    <location>
        <begin position="54"/>
        <end position="73"/>
    </location>
</feature>
<protein>
    <recommendedName>
        <fullName evidence="4">CCHC-type domain-containing protein</fullName>
    </recommendedName>
</protein>